<comment type="caution">
    <text evidence="1">The sequence shown here is derived from an EMBL/GenBank/DDBJ whole genome shotgun (WGS) entry which is preliminary data.</text>
</comment>
<gene>
    <name evidence="2" type="ORF">T10_5756</name>
    <name evidence="1" type="ORF">T10_971</name>
</gene>
<evidence type="ECO:0000313" key="3">
    <source>
        <dbReference type="Proteomes" id="UP000054843"/>
    </source>
</evidence>
<dbReference type="Pfam" id="PF05380">
    <property type="entry name" value="Peptidase_A17"/>
    <property type="match status" value="1"/>
</dbReference>
<dbReference type="PANTHER" id="PTHR22955">
    <property type="entry name" value="RETROTRANSPOSON"/>
    <property type="match status" value="1"/>
</dbReference>
<dbReference type="Proteomes" id="UP000054843">
    <property type="component" value="Unassembled WGS sequence"/>
</dbReference>
<dbReference type="STRING" id="268474.A0A0V1M1S1"/>
<sequence>MLSLTAWMYDPLEYITPFTGQMKLRFQCLWTTGLGWDAPLPPQIEKRWRSWLEQLQTLSQIKISRAWIPYPMKRVQRIASHAAYAACAYIRVESINHQMDVNLVMAKF</sequence>
<protein>
    <submittedName>
        <fullName evidence="1">Uncharacterized protein</fullName>
    </submittedName>
</protein>
<dbReference type="EMBL" id="JYDO01000311">
    <property type="protein sequence ID" value="KRZ65671.1"/>
    <property type="molecule type" value="Genomic_DNA"/>
</dbReference>
<reference evidence="1 3" key="1">
    <citation type="submission" date="2015-01" db="EMBL/GenBank/DDBJ databases">
        <title>Evolution of Trichinella species and genotypes.</title>
        <authorList>
            <person name="Korhonen P.K."/>
            <person name="Edoardo P."/>
            <person name="Giuseppe L.R."/>
            <person name="Gasser R.B."/>
        </authorList>
    </citation>
    <scope>NUCLEOTIDE SEQUENCE [LARGE SCALE GENOMIC DNA]</scope>
    <source>
        <strain evidence="1">ISS1980</strain>
    </source>
</reference>
<dbReference type="PANTHER" id="PTHR22955:SF65">
    <property type="entry name" value="INTEGRASE CATALYTIC DOMAIN-CONTAINING PROTEIN"/>
    <property type="match status" value="1"/>
</dbReference>
<dbReference type="AlphaFoldDB" id="A0A0V1M1S1"/>
<name>A0A0V1M1S1_9BILA</name>
<accession>A0A0V1M1S1</accession>
<evidence type="ECO:0000313" key="2">
    <source>
        <dbReference type="EMBL" id="KRZ75235.1"/>
    </source>
</evidence>
<proteinExistence type="predicted"/>
<dbReference type="EMBL" id="JYDO01000041">
    <property type="protein sequence ID" value="KRZ75235.1"/>
    <property type="molecule type" value="Genomic_DNA"/>
</dbReference>
<organism evidence="1 3">
    <name type="scientific">Trichinella papuae</name>
    <dbReference type="NCBI Taxonomy" id="268474"/>
    <lineage>
        <taxon>Eukaryota</taxon>
        <taxon>Metazoa</taxon>
        <taxon>Ecdysozoa</taxon>
        <taxon>Nematoda</taxon>
        <taxon>Enoplea</taxon>
        <taxon>Dorylaimia</taxon>
        <taxon>Trichinellida</taxon>
        <taxon>Trichinellidae</taxon>
        <taxon>Trichinella</taxon>
    </lineage>
</organism>
<evidence type="ECO:0000313" key="1">
    <source>
        <dbReference type="EMBL" id="KRZ65671.1"/>
    </source>
</evidence>
<keyword evidence="3" id="KW-1185">Reference proteome</keyword>
<dbReference type="InterPro" id="IPR008042">
    <property type="entry name" value="Retrotrans_Pao"/>
</dbReference>